<protein>
    <submittedName>
        <fullName evidence="2">FluG domain-containing protein</fullName>
    </submittedName>
</protein>
<reference evidence="2" key="1">
    <citation type="journal article" date="2021" name="Nat. Commun.">
        <title>Genetic determinants of endophytism in the Arabidopsis root mycobiome.</title>
        <authorList>
            <person name="Mesny F."/>
            <person name="Miyauchi S."/>
            <person name="Thiergart T."/>
            <person name="Pickel B."/>
            <person name="Atanasova L."/>
            <person name="Karlsson M."/>
            <person name="Huettel B."/>
            <person name="Barry K.W."/>
            <person name="Haridas S."/>
            <person name="Chen C."/>
            <person name="Bauer D."/>
            <person name="Andreopoulos W."/>
            <person name="Pangilinan J."/>
            <person name="LaButti K."/>
            <person name="Riley R."/>
            <person name="Lipzen A."/>
            <person name="Clum A."/>
            <person name="Drula E."/>
            <person name="Henrissat B."/>
            <person name="Kohler A."/>
            <person name="Grigoriev I.V."/>
            <person name="Martin F.M."/>
            <person name="Hacquard S."/>
        </authorList>
    </citation>
    <scope>NUCLEOTIDE SEQUENCE</scope>
    <source>
        <strain evidence="2">MPI-SDFR-AT-0068</strain>
    </source>
</reference>
<feature type="compositionally biased region" description="Acidic residues" evidence="1">
    <location>
        <begin position="253"/>
        <end position="282"/>
    </location>
</feature>
<feature type="region of interest" description="Disordered" evidence="1">
    <location>
        <begin position="22"/>
        <end position="41"/>
    </location>
</feature>
<feature type="region of interest" description="Disordered" evidence="1">
    <location>
        <begin position="689"/>
        <end position="717"/>
    </location>
</feature>
<dbReference type="Proteomes" id="UP000813427">
    <property type="component" value="Unassembled WGS sequence"/>
</dbReference>
<feature type="region of interest" description="Disordered" evidence="1">
    <location>
        <begin position="253"/>
        <end position="306"/>
    </location>
</feature>
<name>A0A8K0W5P1_9HYPO</name>
<dbReference type="OrthoDB" id="5223925at2759"/>
<dbReference type="InterPro" id="IPR021842">
    <property type="entry name" value="DUF3435"/>
</dbReference>
<dbReference type="Pfam" id="PF11917">
    <property type="entry name" value="DUF3435"/>
    <property type="match status" value="1"/>
</dbReference>
<dbReference type="PANTHER" id="PTHR37535">
    <property type="entry name" value="FLUG DOMAIN PROTEIN"/>
    <property type="match status" value="1"/>
</dbReference>
<evidence type="ECO:0000256" key="1">
    <source>
        <dbReference type="SAM" id="MobiDB-lite"/>
    </source>
</evidence>
<accession>A0A8K0W5P1</accession>
<comment type="caution">
    <text evidence="2">The sequence shown here is derived from an EMBL/GenBank/DDBJ whole genome shotgun (WGS) entry which is preliminary data.</text>
</comment>
<feature type="compositionally biased region" description="Basic and acidic residues" evidence="1">
    <location>
        <begin position="689"/>
        <end position="699"/>
    </location>
</feature>
<dbReference type="PANTHER" id="PTHR37535:SF4">
    <property type="entry name" value="FLUG DOMAIN-CONTAINING PROTEIN"/>
    <property type="match status" value="1"/>
</dbReference>
<evidence type="ECO:0000313" key="3">
    <source>
        <dbReference type="Proteomes" id="UP000813427"/>
    </source>
</evidence>
<organism evidence="2 3">
    <name type="scientific">Fusarium tricinctum</name>
    <dbReference type="NCBI Taxonomy" id="61284"/>
    <lineage>
        <taxon>Eukaryota</taxon>
        <taxon>Fungi</taxon>
        <taxon>Dikarya</taxon>
        <taxon>Ascomycota</taxon>
        <taxon>Pezizomycotina</taxon>
        <taxon>Sordariomycetes</taxon>
        <taxon>Hypocreomycetidae</taxon>
        <taxon>Hypocreales</taxon>
        <taxon>Nectriaceae</taxon>
        <taxon>Fusarium</taxon>
        <taxon>Fusarium tricinctum species complex</taxon>
    </lineage>
</organism>
<proteinExistence type="predicted"/>
<sequence>MTPLTGRRPLYQDIVNALQDAAKKRHHDTQRRKDDQGRALSSQGYQTLRTQLNQTKFICPLDAETTKANIFYIKKKFMRFCRNNEYGKWELAIKARNCDKGLIMSFLYWICETYVKPRRKRSKKKTVNQYWRDFKMLYRRANKGAVINPNDCEEIVKYINGNLKVGFGLDDLPKPKPVMGVDDLLLGLIQHWCRDISVFPTEDDRLDLPTIMLFQAYSACRPAELVDGTKSRGHQDPLLEGPDEFLQVIEDESGDEDNESFFDDDQGFESDATDDTELDEEGSTSVNDPNEEAGVRSQPLPLPEDRGTETVRKHKALCYEDLTLWIVKDPTKKGRDVLAMEVYLRFHKGSDNKPKPTVFLFREHPLPILCPISHILARALRDEAIQVDGYSSAEPFFSTQLGKDAVKVRWKPSKLKSPVFRKSVRTDEGGWEKSPTEPMKYATYAFYLDRIGRDLGSEEKWTSYCMRRGNANAIIGIAPDAVVDQVMRHDPMTGCLANAYLNHRVGFNVQDAYLERDPSADGLTRAFTHMSIRCNPEVTKDIPKSVLDQLPPDPDIARLSDQVKHKSYSLKLKYKFIKRAPKVDREEYVQMRRNLINAEKRYKDEMATVYQEACRRRFHDEELERQLRGEHTEKEVEPMLVHHLPERNNLQKILSDFNTSQSAEEITDRKVRAIDSMVALASRRELRRPILKKDNEDRPNVPAREEEDTASPSTGFQQSVPLILDKTQCIYCIGDERLSHVDRTRKFSRVSHMMTHVENVHLRREPAGAAWVCHHPECRPLGNFLRSLDHFKSHVQLIHGVKLRG</sequence>
<evidence type="ECO:0000313" key="2">
    <source>
        <dbReference type="EMBL" id="KAH7230896.1"/>
    </source>
</evidence>
<dbReference type="AlphaFoldDB" id="A0A8K0W5P1"/>
<dbReference type="EMBL" id="JAGPXF010000009">
    <property type="protein sequence ID" value="KAH7230896.1"/>
    <property type="molecule type" value="Genomic_DNA"/>
</dbReference>
<gene>
    <name evidence="2" type="ORF">BKA59DRAFT_428501</name>
</gene>
<keyword evidence="3" id="KW-1185">Reference proteome</keyword>